<name>A0A378B9U3_KLEPO</name>
<keyword evidence="1" id="KW-0067">ATP-binding</keyword>
<reference evidence="1 2" key="1">
    <citation type="submission" date="2018-06" db="EMBL/GenBank/DDBJ databases">
        <authorList>
            <consortium name="Pathogen Informatics"/>
            <person name="Doyle S."/>
        </authorList>
    </citation>
    <scope>NUCLEOTIDE SEQUENCE [LARGE SCALE GENOMIC DNA]</scope>
    <source>
        <strain evidence="1 2">NCTC5050</strain>
    </source>
</reference>
<gene>
    <name evidence="1" type="ORF">NCTC5050_04576</name>
</gene>
<evidence type="ECO:0000313" key="2">
    <source>
        <dbReference type="Proteomes" id="UP000255382"/>
    </source>
</evidence>
<organism evidence="1 2">
    <name type="scientific">Klebsiella pneumoniae subsp. ozaenae</name>
    <dbReference type="NCBI Taxonomy" id="574"/>
    <lineage>
        <taxon>Bacteria</taxon>
        <taxon>Pseudomonadati</taxon>
        <taxon>Pseudomonadota</taxon>
        <taxon>Gammaproteobacteria</taxon>
        <taxon>Enterobacterales</taxon>
        <taxon>Enterobacteriaceae</taxon>
        <taxon>Klebsiella/Raoultella group</taxon>
        <taxon>Klebsiella</taxon>
        <taxon>Klebsiella pneumoniae complex</taxon>
    </lineage>
</organism>
<dbReference type="EMBL" id="UGLZ01000005">
    <property type="protein sequence ID" value="STV32261.1"/>
    <property type="molecule type" value="Genomic_DNA"/>
</dbReference>
<dbReference type="Proteomes" id="UP000255382">
    <property type="component" value="Unassembled WGS sequence"/>
</dbReference>
<keyword evidence="2" id="KW-1185">Reference proteome</keyword>
<evidence type="ECO:0000313" key="1">
    <source>
        <dbReference type="EMBL" id="STV32261.1"/>
    </source>
</evidence>
<keyword evidence="1" id="KW-0547">Nucleotide-binding</keyword>
<dbReference type="GO" id="GO:0005524">
    <property type="term" value="F:ATP binding"/>
    <property type="evidence" value="ECO:0007669"/>
    <property type="project" value="UniProtKB-KW"/>
</dbReference>
<protein>
    <submittedName>
        <fullName evidence="1">ABC transporter ATP-binding protein</fullName>
    </submittedName>
</protein>
<proteinExistence type="predicted"/>
<dbReference type="AlphaFoldDB" id="A0A378B9U3"/>
<accession>A0A378B9U3</accession>
<sequence length="30" mass="3301">MIELSVENLHLTYGDNPVLKGVSMTLGRGR</sequence>